<name>A0A5B7IH81_PORTR</name>
<protein>
    <submittedName>
        <fullName evidence="2">Uncharacterized protein</fullName>
    </submittedName>
</protein>
<dbReference type="AlphaFoldDB" id="A0A5B7IH81"/>
<reference evidence="2 3" key="1">
    <citation type="submission" date="2019-05" db="EMBL/GenBank/DDBJ databases">
        <title>Another draft genome of Portunus trituberculatus and its Hox gene families provides insights of decapod evolution.</title>
        <authorList>
            <person name="Jeong J.-H."/>
            <person name="Song I."/>
            <person name="Kim S."/>
            <person name="Choi T."/>
            <person name="Kim D."/>
            <person name="Ryu S."/>
            <person name="Kim W."/>
        </authorList>
    </citation>
    <scope>NUCLEOTIDE SEQUENCE [LARGE SCALE GENOMIC DNA]</scope>
    <source>
        <tissue evidence="2">Muscle</tissue>
    </source>
</reference>
<sequence>MDIFKCIDTTTTTTTTNNGRQSHFPTRGQSGSGERRDTCTPPSLPPSLPPSSLRLHWGTFYHEFWVSLDDFIDFKMGQKINGKSSLF</sequence>
<keyword evidence="3" id="KW-1185">Reference proteome</keyword>
<dbReference type="EMBL" id="VSRR010061908">
    <property type="protein sequence ID" value="MPC83222.1"/>
    <property type="molecule type" value="Genomic_DNA"/>
</dbReference>
<organism evidence="2 3">
    <name type="scientific">Portunus trituberculatus</name>
    <name type="common">Swimming crab</name>
    <name type="synonym">Neptunus trituberculatus</name>
    <dbReference type="NCBI Taxonomy" id="210409"/>
    <lineage>
        <taxon>Eukaryota</taxon>
        <taxon>Metazoa</taxon>
        <taxon>Ecdysozoa</taxon>
        <taxon>Arthropoda</taxon>
        <taxon>Crustacea</taxon>
        <taxon>Multicrustacea</taxon>
        <taxon>Malacostraca</taxon>
        <taxon>Eumalacostraca</taxon>
        <taxon>Eucarida</taxon>
        <taxon>Decapoda</taxon>
        <taxon>Pleocyemata</taxon>
        <taxon>Brachyura</taxon>
        <taxon>Eubrachyura</taxon>
        <taxon>Portunoidea</taxon>
        <taxon>Portunidae</taxon>
        <taxon>Portuninae</taxon>
        <taxon>Portunus</taxon>
    </lineage>
</organism>
<gene>
    <name evidence="2" type="ORF">E2C01_077926</name>
</gene>
<dbReference type="Proteomes" id="UP000324222">
    <property type="component" value="Unassembled WGS sequence"/>
</dbReference>
<evidence type="ECO:0000256" key="1">
    <source>
        <dbReference type="SAM" id="MobiDB-lite"/>
    </source>
</evidence>
<accession>A0A5B7IH81</accession>
<evidence type="ECO:0000313" key="3">
    <source>
        <dbReference type="Proteomes" id="UP000324222"/>
    </source>
</evidence>
<comment type="caution">
    <text evidence="2">The sequence shown here is derived from an EMBL/GenBank/DDBJ whole genome shotgun (WGS) entry which is preliminary data.</text>
</comment>
<feature type="region of interest" description="Disordered" evidence="1">
    <location>
        <begin position="1"/>
        <end position="50"/>
    </location>
</feature>
<feature type="compositionally biased region" description="Polar residues" evidence="1">
    <location>
        <begin position="17"/>
        <end position="29"/>
    </location>
</feature>
<proteinExistence type="predicted"/>
<evidence type="ECO:0000313" key="2">
    <source>
        <dbReference type="EMBL" id="MPC83222.1"/>
    </source>
</evidence>